<keyword evidence="7" id="KW-1185">Reference proteome</keyword>
<keyword evidence="3" id="KW-0998">Cell outer membrane</keyword>
<reference evidence="6" key="1">
    <citation type="submission" date="2016-12" db="EMBL/GenBank/DDBJ databases">
        <authorList>
            <person name="Moulin L."/>
        </authorList>
    </citation>
    <scope>NUCLEOTIDE SEQUENCE [LARGE SCALE GENOMIC DNA]</scope>
    <source>
        <strain evidence="6">STM 7183</strain>
    </source>
</reference>
<dbReference type="SUPFAM" id="SSF101967">
    <property type="entry name" value="Adhesin YadA, collagen-binding domain"/>
    <property type="match status" value="1"/>
</dbReference>
<gene>
    <name evidence="6" type="ORF">BN2476_300076</name>
</gene>
<dbReference type="EMBL" id="CYGY02000030">
    <property type="protein sequence ID" value="SIT41587.1"/>
    <property type="molecule type" value="Genomic_DNA"/>
</dbReference>
<protein>
    <recommendedName>
        <fullName evidence="5">OmpA-like domain-containing protein</fullName>
    </recommendedName>
</protein>
<evidence type="ECO:0000256" key="1">
    <source>
        <dbReference type="ARBA" id="ARBA00004442"/>
    </source>
</evidence>
<comment type="subcellular location">
    <subcellularLocation>
        <location evidence="1">Cell outer membrane</location>
    </subcellularLocation>
</comment>
<proteinExistence type="predicted"/>
<sequence>MALGALSSASVVGGIAIGSGSVSDRAVLSGIGSIANGTHSIPFNTADQTLRGAVSFGSASANTYRQLTNVADGTQAHGAVTIRQLAGAADDNRNDPRVLLFSCGQQASSLASAGTGAVAGEATTLENFAVESDALFPFGKSAPESMLPPAKAELDEIAARIRKHHQVSAITVVGHTDRLGPESLNGSLSLARANTVRDYLVAHGLDSSIIHAEGVGSSQPGTHCPDGDARALIARLQQDRYVSITVQGRK</sequence>
<dbReference type="InterPro" id="IPR006664">
    <property type="entry name" value="OMP_bac"/>
</dbReference>
<evidence type="ECO:0000313" key="6">
    <source>
        <dbReference type="EMBL" id="SIT41587.1"/>
    </source>
</evidence>
<dbReference type="CDD" id="cd07185">
    <property type="entry name" value="OmpA_C-like"/>
    <property type="match status" value="1"/>
</dbReference>
<feature type="domain" description="OmpA-like" evidence="5">
    <location>
        <begin position="123"/>
        <end position="250"/>
    </location>
</feature>
<accession>A0A1N7S2G7</accession>
<dbReference type="InterPro" id="IPR036737">
    <property type="entry name" value="OmpA-like_sf"/>
</dbReference>
<dbReference type="PANTHER" id="PTHR30329">
    <property type="entry name" value="STATOR ELEMENT OF FLAGELLAR MOTOR COMPLEX"/>
    <property type="match status" value="1"/>
</dbReference>
<evidence type="ECO:0000259" key="5">
    <source>
        <dbReference type="PROSITE" id="PS51123"/>
    </source>
</evidence>
<name>A0A1N7S2G7_9BURK</name>
<dbReference type="GO" id="GO:0009279">
    <property type="term" value="C:cell outer membrane"/>
    <property type="evidence" value="ECO:0007669"/>
    <property type="project" value="UniProtKB-SubCell"/>
</dbReference>
<dbReference type="PRINTS" id="PR01021">
    <property type="entry name" value="OMPADOMAIN"/>
</dbReference>
<dbReference type="Pfam" id="PF00691">
    <property type="entry name" value="OmpA"/>
    <property type="match status" value="1"/>
</dbReference>
<keyword evidence="2 4" id="KW-0472">Membrane</keyword>
<evidence type="ECO:0000256" key="2">
    <source>
        <dbReference type="ARBA" id="ARBA00023136"/>
    </source>
</evidence>
<dbReference type="InterPro" id="IPR011049">
    <property type="entry name" value="Serralysin-like_metalloprot_C"/>
</dbReference>
<dbReference type="Proteomes" id="UP000195569">
    <property type="component" value="Unassembled WGS sequence"/>
</dbReference>
<dbReference type="PANTHER" id="PTHR30329:SF21">
    <property type="entry name" value="LIPOPROTEIN YIAD-RELATED"/>
    <property type="match status" value="1"/>
</dbReference>
<organism evidence="6 7">
    <name type="scientific">Paraburkholderia piptadeniae</name>
    <dbReference type="NCBI Taxonomy" id="1701573"/>
    <lineage>
        <taxon>Bacteria</taxon>
        <taxon>Pseudomonadati</taxon>
        <taxon>Pseudomonadota</taxon>
        <taxon>Betaproteobacteria</taxon>
        <taxon>Burkholderiales</taxon>
        <taxon>Burkholderiaceae</taxon>
        <taxon>Paraburkholderia</taxon>
    </lineage>
</organism>
<evidence type="ECO:0000256" key="4">
    <source>
        <dbReference type="PROSITE-ProRule" id="PRU00473"/>
    </source>
</evidence>
<dbReference type="SUPFAM" id="SSF103088">
    <property type="entry name" value="OmpA-like"/>
    <property type="match status" value="1"/>
</dbReference>
<dbReference type="RefSeq" id="WP_235850841.1">
    <property type="nucleotide sequence ID" value="NZ_CYGY02000030.1"/>
</dbReference>
<dbReference type="Gene3D" id="3.30.1330.60">
    <property type="entry name" value="OmpA-like domain"/>
    <property type="match status" value="1"/>
</dbReference>
<dbReference type="InterPro" id="IPR050330">
    <property type="entry name" value="Bact_OuterMem_StrucFunc"/>
</dbReference>
<dbReference type="InterPro" id="IPR006665">
    <property type="entry name" value="OmpA-like"/>
</dbReference>
<evidence type="ECO:0000313" key="7">
    <source>
        <dbReference type="Proteomes" id="UP000195569"/>
    </source>
</evidence>
<dbReference type="PROSITE" id="PS51123">
    <property type="entry name" value="OMPA_2"/>
    <property type="match status" value="1"/>
</dbReference>
<dbReference type="Gene3D" id="2.150.10.10">
    <property type="entry name" value="Serralysin-like metalloprotease, C-terminal"/>
    <property type="match status" value="1"/>
</dbReference>
<comment type="caution">
    <text evidence="6">The sequence shown here is derived from an EMBL/GenBank/DDBJ whole genome shotgun (WGS) entry which is preliminary data.</text>
</comment>
<dbReference type="AlphaFoldDB" id="A0A1N7S2G7"/>
<evidence type="ECO:0000256" key="3">
    <source>
        <dbReference type="ARBA" id="ARBA00023237"/>
    </source>
</evidence>